<reference evidence="1" key="1">
    <citation type="submission" date="2019-02" db="EMBL/GenBank/DDBJ databases">
        <authorList>
            <person name="Gruber-Vodicka R. H."/>
            <person name="Seah K. B. B."/>
        </authorList>
    </citation>
    <scope>NUCLEOTIDE SEQUENCE</scope>
    <source>
        <strain evidence="1">BECK_BZ15</strain>
    </source>
</reference>
<dbReference type="SUPFAM" id="SSF143100">
    <property type="entry name" value="TTHA1013/TTHA0281-like"/>
    <property type="match status" value="1"/>
</dbReference>
<dbReference type="EMBL" id="CAADEW010000053">
    <property type="protein sequence ID" value="VFJ55365.1"/>
    <property type="molecule type" value="Genomic_DNA"/>
</dbReference>
<dbReference type="AlphaFoldDB" id="A0A450SNG6"/>
<organism evidence="1">
    <name type="scientific">Candidatus Kentrum sp. FW</name>
    <dbReference type="NCBI Taxonomy" id="2126338"/>
    <lineage>
        <taxon>Bacteria</taxon>
        <taxon>Pseudomonadati</taxon>
        <taxon>Pseudomonadota</taxon>
        <taxon>Gammaproteobacteria</taxon>
        <taxon>Candidatus Kentrum</taxon>
    </lineage>
</organism>
<gene>
    <name evidence="1" type="ORF">BECKFW1821A_GA0114235_105320</name>
</gene>
<protein>
    <submittedName>
        <fullName evidence="1">Predicted nuclease of the RNAse H fold, HicB family</fullName>
    </submittedName>
</protein>
<proteinExistence type="predicted"/>
<dbReference type="Gene3D" id="3.30.160.250">
    <property type="match status" value="1"/>
</dbReference>
<evidence type="ECO:0000313" key="1">
    <source>
        <dbReference type="EMBL" id="VFJ55365.1"/>
    </source>
</evidence>
<sequence>MLNLPYSLIIEATEEPDFFGFFSPDLDGFTGIGHSIEDCIYQAKWGMLDHLELLEQNGYPIPPANPNVTITIQNEQPIAIAA</sequence>
<dbReference type="InterPro" id="IPR035069">
    <property type="entry name" value="TTHA1013/TTHA0281-like"/>
</dbReference>
<name>A0A450SNG6_9GAMM</name>
<accession>A0A450SNG6</accession>